<keyword evidence="2" id="KW-1185">Reference proteome</keyword>
<protein>
    <submittedName>
        <fullName evidence="1">Uncharacterized protein</fullName>
    </submittedName>
</protein>
<name>A0ABS8SS83_DATST</name>
<dbReference type="Proteomes" id="UP000823775">
    <property type="component" value="Unassembled WGS sequence"/>
</dbReference>
<evidence type="ECO:0000313" key="1">
    <source>
        <dbReference type="EMBL" id="MCD7461768.1"/>
    </source>
</evidence>
<accession>A0ABS8SS83</accession>
<evidence type="ECO:0000313" key="2">
    <source>
        <dbReference type="Proteomes" id="UP000823775"/>
    </source>
</evidence>
<dbReference type="EMBL" id="JACEIK010000753">
    <property type="protein sequence ID" value="MCD7461768.1"/>
    <property type="molecule type" value="Genomic_DNA"/>
</dbReference>
<comment type="caution">
    <text evidence="1">The sequence shown here is derived from an EMBL/GenBank/DDBJ whole genome shotgun (WGS) entry which is preliminary data.</text>
</comment>
<reference evidence="1 2" key="1">
    <citation type="journal article" date="2021" name="BMC Genomics">
        <title>Datura genome reveals duplications of psychoactive alkaloid biosynthetic genes and high mutation rate following tissue culture.</title>
        <authorList>
            <person name="Rajewski A."/>
            <person name="Carter-House D."/>
            <person name="Stajich J."/>
            <person name="Litt A."/>
        </authorList>
    </citation>
    <scope>NUCLEOTIDE SEQUENCE [LARGE SCALE GENOMIC DNA]</scope>
    <source>
        <strain evidence="1">AR-01</strain>
    </source>
</reference>
<organism evidence="1 2">
    <name type="scientific">Datura stramonium</name>
    <name type="common">Jimsonweed</name>
    <name type="synonym">Common thornapple</name>
    <dbReference type="NCBI Taxonomy" id="4076"/>
    <lineage>
        <taxon>Eukaryota</taxon>
        <taxon>Viridiplantae</taxon>
        <taxon>Streptophyta</taxon>
        <taxon>Embryophyta</taxon>
        <taxon>Tracheophyta</taxon>
        <taxon>Spermatophyta</taxon>
        <taxon>Magnoliopsida</taxon>
        <taxon>eudicotyledons</taxon>
        <taxon>Gunneridae</taxon>
        <taxon>Pentapetalae</taxon>
        <taxon>asterids</taxon>
        <taxon>lamiids</taxon>
        <taxon>Solanales</taxon>
        <taxon>Solanaceae</taxon>
        <taxon>Solanoideae</taxon>
        <taxon>Datureae</taxon>
        <taxon>Datura</taxon>
    </lineage>
</organism>
<sequence length="137" mass="15734">MDGTRNNPDELGSESMDLDHIHMESSHHQMLKIHKPSLHHAWDFLLDLINIDVKRNILQNSPSVHMDHHFTMNSKHTRHFFGKMVRLLHRTLGFQFCLAQVRPSINGPSFGKIVRPSDHIGRTLLAWSLEFAAGNGK</sequence>
<gene>
    <name evidence="1" type="ORF">HAX54_047067</name>
</gene>
<proteinExistence type="predicted"/>